<feature type="chain" id="PRO_5045498148" evidence="2">
    <location>
        <begin position="21"/>
        <end position="1325"/>
    </location>
</feature>
<dbReference type="NCBIfam" id="TIGR03696">
    <property type="entry name" value="Rhs_assc_core"/>
    <property type="match status" value="1"/>
</dbReference>
<sequence>MKNKYIYSLLVLWFAIGLQAQEALSDKNYVYSIVPQFAVTIANLENSNCNTDTAESIKQITYFDGLGRPIQQIGIGQSPSHKDIVTHITYDSYGRQSKQYLPFVSTTATGAYKTVNVATDIDAYYKSNYPQDFTGTSVNAYSESVFEASALNRVIKQAAPGTAWKANSEISAMAADHTIKTDWATNQADIPLFEVTFTTGDTEKPVLRKNGNYAPSQLLVTIIKDENWTRADGDNHTTREYKNKQGQIVLKRTYTVSEAHDTYYVYDVYGNLSFVLPPKVVVSDGVSATELAELCYQYRYDDRNRVIEKKIPGKGWEYIVYDNLDRPVLTQDSLLRAANRWLFTKYDVFDRVVYAGSYTAPQDQTARQLRRLFKDKTTQQNYERKTSHVSVDQENYYSNDNFPTTGLELLTIQYYDTYQGFTNTHLVTAYGVESTTKTKSLVTASKVKVLDTDAWITTITYYDDKARPIYVKTVNPYLNTTDIMEYELDFTGKVLRLKTTHTKGNNTPIVTTDVFTYDHMGRLLTQQQSIGTYTETIASNTYDELGQLIAKKVGNELQTVDYSYNVRGWLTGINDVNNLGSDLFAFGINYNRVTENASRADELYNGNISETLWKTASDNTKRSYSYQYDDLNRITAGYANIGSYNLLGVTYDKNGNIQTLTRNGHTNATATAFGAMDKLVYSYNGGNKLLKVTDSGNKTFGFTDGTNTGDDYTYDANGNMTRDGNKGITEIQYNHLNLPKQITLAGKGNINYIYDAAGTKLRKTVTEGGSLTTTDYAGNYIYKNGRLTFFNHPEGYVEPDGNNGYDYTYQYKDHLGNIRLSYAGVKTYIQDAFDQGSSDWTGGALEVVDQKLHIDVKNMYSGTHKRIYGDFTKGQQLTLSFNLTMANEADKMRILIQELDGNSVSLGWKSLGDVGSGTHNKTYTIRNEGAASILVKIGLSEANTEVSTVELDDIRLSDRSENGIVIKEEKHYYPFGLEHKGYNNVINGTHHPYGFLNQEENEELGLNWLTFRYRNYMPEIGRFFGVDPISEDYLSITNYQFAHNNPVWKIEIEGLEGTPSNGAVDQLNYEPVAGNTGAGSSAIPIGDGTGNHGSQPYSRVLAVFYHGGPTGDGNIRATTEGTGGTGDRFNATASAARSAGLDFKGAVISPSATQGPGVSTGASFLKENYQEGDQVIIYGYSYGGDNAVNLAEEVSDIPVNTMVIVDSSDGPFGGATVDTSIPDNVADAFNFFQTSFSGASSSSRSTGSSSGATSSSSGSNSSGSSNRSNSGSSNSPGSRGYRHSSEGRARVRNVNVSGSNVTHGNIQTTAGEQIQQQINRAINGN</sequence>
<feature type="region of interest" description="Disordered" evidence="1">
    <location>
        <begin position="1238"/>
        <end position="1311"/>
    </location>
</feature>
<dbReference type="Proteomes" id="UP001597459">
    <property type="component" value="Unassembled WGS sequence"/>
</dbReference>
<evidence type="ECO:0000259" key="3">
    <source>
        <dbReference type="Pfam" id="PF20041"/>
    </source>
</evidence>
<evidence type="ECO:0000256" key="1">
    <source>
        <dbReference type="SAM" id="MobiDB-lite"/>
    </source>
</evidence>
<keyword evidence="2" id="KW-0732">Signal</keyword>
<dbReference type="Pfam" id="PF20041">
    <property type="entry name" value="DUF6443"/>
    <property type="match status" value="1"/>
</dbReference>
<dbReference type="InterPro" id="IPR022385">
    <property type="entry name" value="Rhs_assc_core"/>
</dbReference>
<evidence type="ECO:0000313" key="5">
    <source>
        <dbReference type="Proteomes" id="UP001597459"/>
    </source>
</evidence>
<comment type="caution">
    <text evidence="4">The sequence shown here is derived from an EMBL/GenBank/DDBJ whole genome shotgun (WGS) entry which is preliminary data.</text>
</comment>
<dbReference type="PANTHER" id="PTHR32305:SF15">
    <property type="entry name" value="PROTEIN RHSA-RELATED"/>
    <property type="match status" value="1"/>
</dbReference>
<feature type="compositionally biased region" description="Low complexity" evidence="1">
    <location>
        <begin position="1238"/>
        <end position="1279"/>
    </location>
</feature>
<accession>A0ABW5N751</accession>
<evidence type="ECO:0000313" key="4">
    <source>
        <dbReference type="EMBL" id="MFD2591011.1"/>
    </source>
</evidence>
<dbReference type="Gene3D" id="2.180.10.10">
    <property type="entry name" value="RHS repeat-associated core"/>
    <property type="match status" value="2"/>
</dbReference>
<dbReference type="PANTHER" id="PTHR32305">
    <property type="match status" value="1"/>
</dbReference>
<feature type="compositionally biased region" description="Polar residues" evidence="1">
    <location>
        <begin position="1302"/>
        <end position="1311"/>
    </location>
</feature>
<keyword evidence="5" id="KW-1185">Reference proteome</keyword>
<evidence type="ECO:0000256" key="2">
    <source>
        <dbReference type="SAM" id="SignalP"/>
    </source>
</evidence>
<organism evidence="4 5">
    <name type="scientific">Aquimarina hainanensis</name>
    <dbReference type="NCBI Taxonomy" id="1578017"/>
    <lineage>
        <taxon>Bacteria</taxon>
        <taxon>Pseudomonadati</taxon>
        <taxon>Bacteroidota</taxon>
        <taxon>Flavobacteriia</taxon>
        <taxon>Flavobacteriales</taxon>
        <taxon>Flavobacteriaceae</taxon>
        <taxon>Aquimarina</taxon>
    </lineage>
</organism>
<name>A0ABW5N751_9FLAO</name>
<gene>
    <name evidence="4" type="ORF">ACFSTE_09225</name>
</gene>
<dbReference type="EMBL" id="JBHULX010000013">
    <property type="protein sequence ID" value="MFD2591011.1"/>
    <property type="molecule type" value="Genomic_DNA"/>
</dbReference>
<dbReference type="InterPro" id="IPR045619">
    <property type="entry name" value="DUF6443"/>
</dbReference>
<dbReference type="InterPro" id="IPR050708">
    <property type="entry name" value="T6SS_VgrG/RHS"/>
</dbReference>
<reference evidence="5" key="1">
    <citation type="journal article" date="2019" name="Int. J. Syst. Evol. Microbiol.">
        <title>The Global Catalogue of Microorganisms (GCM) 10K type strain sequencing project: providing services to taxonomists for standard genome sequencing and annotation.</title>
        <authorList>
            <consortium name="The Broad Institute Genomics Platform"/>
            <consortium name="The Broad Institute Genome Sequencing Center for Infectious Disease"/>
            <person name="Wu L."/>
            <person name="Ma J."/>
        </authorList>
    </citation>
    <scope>NUCLEOTIDE SEQUENCE [LARGE SCALE GENOMIC DNA]</scope>
    <source>
        <strain evidence="5">KCTC 42423</strain>
    </source>
</reference>
<feature type="signal peptide" evidence="2">
    <location>
        <begin position="1"/>
        <end position="20"/>
    </location>
</feature>
<dbReference type="RefSeq" id="WP_378253182.1">
    <property type="nucleotide sequence ID" value="NZ_JBHSJV010000001.1"/>
</dbReference>
<proteinExistence type="predicted"/>
<feature type="compositionally biased region" description="Low complexity" evidence="1">
    <location>
        <begin position="1292"/>
        <end position="1301"/>
    </location>
</feature>
<protein>
    <submittedName>
        <fullName evidence="4">DUF6443 domain-containing protein</fullName>
    </submittedName>
</protein>
<feature type="domain" description="DUF6443" evidence="3">
    <location>
        <begin position="46"/>
        <end position="168"/>
    </location>
</feature>